<dbReference type="RefSeq" id="WP_114218965.1">
    <property type="nucleotide sequence ID" value="NZ_CP035282.1"/>
</dbReference>
<dbReference type="GO" id="GO:0009236">
    <property type="term" value="P:cobalamin biosynthetic process"/>
    <property type="evidence" value="ECO:0007669"/>
    <property type="project" value="UniProtKB-UniPathway"/>
</dbReference>
<sequence>MILVLSGTSDGRKIIELLFQKGYDVIASTATKYGGILIESDCNVEVISEKMEQDDMEKLIRKRKIECIVDATHPYAEKVSVNAMAACKSTGIKYLRYERKGNSYEKTDGVSCFPDYDKAISYLKGTKGNILLTVGSNNLQLFTSSLEIDRLYARVLPTYSVIKKCEDLRLLPKQIVAAQGPFTKEFNKAMYNNYNIKYMVTKDSGDEGGTEEKIKGAIETGVNVVLIKRPKINYINLYDNIYDIIKVIDKDLKK</sequence>
<dbReference type="KEGG" id="spoa:EQM13_01825"/>
<accession>A0A410Q8T7</accession>
<dbReference type="InterPro" id="IPR003723">
    <property type="entry name" value="Precorrin-6x_reduct"/>
</dbReference>
<evidence type="ECO:0000256" key="2">
    <source>
        <dbReference type="ARBA" id="ARBA00022573"/>
    </source>
</evidence>
<dbReference type="OrthoDB" id="9780707at2"/>
<protein>
    <submittedName>
        <fullName evidence="4">Cobalt-precorrin-6A reductase</fullName>
        <ecNumber evidence="4">1.3.1.106</ecNumber>
    </submittedName>
</protein>
<dbReference type="Pfam" id="PF02571">
    <property type="entry name" value="CbiJ"/>
    <property type="match status" value="1"/>
</dbReference>
<comment type="pathway">
    <text evidence="1">Cofactor biosynthesis; adenosylcobalamin biosynthesis.</text>
</comment>
<name>A0A410Q8T7_9FIRM</name>
<reference evidence="5" key="1">
    <citation type="submission" date="2019-01" db="EMBL/GenBank/DDBJ databases">
        <title>Draft genomes of a novel of Sporanaerobacter strains.</title>
        <authorList>
            <person name="Ma S."/>
        </authorList>
    </citation>
    <scope>NUCLEOTIDE SEQUENCE [LARGE SCALE GENOMIC DNA]</scope>
    <source>
        <strain evidence="5">NJN-17</strain>
    </source>
</reference>
<evidence type="ECO:0000313" key="5">
    <source>
        <dbReference type="Proteomes" id="UP000287969"/>
    </source>
</evidence>
<evidence type="ECO:0000313" key="4">
    <source>
        <dbReference type="EMBL" id="QAT60397.1"/>
    </source>
</evidence>
<dbReference type="EC" id="1.3.1.106" evidence="4"/>
<dbReference type="NCBIfam" id="TIGR00715">
    <property type="entry name" value="precor6x_red"/>
    <property type="match status" value="1"/>
</dbReference>
<keyword evidence="5" id="KW-1185">Reference proteome</keyword>
<dbReference type="PANTHER" id="PTHR36925:SF1">
    <property type="entry name" value="COBALT-PRECORRIN-6A REDUCTASE"/>
    <property type="match status" value="1"/>
</dbReference>
<gene>
    <name evidence="4" type="ORF">EQM13_01825</name>
</gene>
<organism evidence="4 5">
    <name type="scientific">Acidilutibacter cellobiosedens</name>
    <dbReference type="NCBI Taxonomy" id="2507161"/>
    <lineage>
        <taxon>Bacteria</taxon>
        <taxon>Bacillati</taxon>
        <taxon>Bacillota</taxon>
        <taxon>Tissierellia</taxon>
        <taxon>Tissierellales</taxon>
        <taxon>Acidilutibacteraceae</taxon>
        <taxon>Acidilutibacter</taxon>
    </lineage>
</organism>
<evidence type="ECO:0000256" key="1">
    <source>
        <dbReference type="ARBA" id="ARBA00004953"/>
    </source>
</evidence>
<evidence type="ECO:0000256" key="3">
    <source>
        <dbReference type="ARBA" id="ARBA00023002"/>
    </source>
</evidence>
<keyword evidence="2" id="KW-0169">Cobalamin biosynthesis</keyword>
<dbReference type="PANTHER" id="PTHR36925">
    <property type="entry name" value="COBALT-PRECORRIN-6A REDUCTASE"/>
    <property type="match status" value="1"/>
</dbReference>
<proteinExistence type="predicted"/>
<dbReference type="NCBIfam" id="NF005970">
    <property type="entry name" value="PRK08057.1-4"/>
    <property type="match status" value="1"/>
</dbReference>
<dbReference type="EMBL" id="CP035282">
    <property type="protein sequence ID" value="QAT60397.1"/>
    <property type="molecule type" value="Genomic_DNA"/>
</dbReference>
<dbReference type="UniPathway" id="UPA00148"/>
<dbReference type="AlphaFoldDB" id="A0A410Q8T7"/>
<dbReference type="Proteomes" id="UP000287969">
    <property type="component" value="Chromosome"/>
</dbReference>
<dbReference type="PROSITE" id="PS51014">
    <property type="entry name" value="COBK_CBIJ"/>
    <property type="match status" value="1"/>
</dbReference>
<keyword evidence="3 4" id="KW-0560">Oxidoreductase</keyword>
<dbReference type="GO" id="GO:0016994">
    <property type="term" value="F:precorrin-6A reductase activity"/>
    <property type="evidence" value="ECO:0007669"/>
    <property type="project" value="InterPro"/>
</dbReference>